<name>A0ACC2B3N0_DIPCM</name>
<evidence type="ECO:0000313" key="1">
    <source>
        <dbReference type="EMBL" id="KAJ7524399.1"/>
    </source>
</evidence>
<dbReference type="EMBL" id="CM055108">
    <property type="protein sequence ID" value="KAJ7524399.1"/>
    <property type="molecule type" value="Genomic_DNA"/>
</dbReference>
<comment type="caution">
    <text evidence="1">The sequence shown here is derived from an EMBL/GenBank/DDBJ whole genome shotgun (WGS) entry which is preliminary data.</text>
</comment>
<organism evidence="1 2">
    <name type="scientific">Diphasiastrum complanatum</name>
    <name type="common">Issler's clubmoss</name>
    <name type="synonym">Lycopodium complanatum</name>
    <dbReference type="NCBI Taxonomy" id="34168"/>
    <lineage>
        <taxon>Eukaryota</taxon>
        <taxon>Viridiplantae</taxon>
        <taxon>Streptophyta</taxon>
        <taxon>Embryophyta</taxon>
        <taxon>Tracheophyta</taxon>
        <taxon>Lycopodiopsida</taxon>
        <taxon>Lycopodiales</taxon>
        <taxon>Lycopodiaceae</taxon>
        <taxon>Lycopodioideae</taxon>
        <taxon>Diphasiastrum</taxon>
    </lineage>
</organism>
<proteinExistence type="predicted"/>
<evidence type="ECO:0000313" key="2">
    <source>
        <dbReference type="Proteomes" id="UP001162992"/>
    </source>
</evidence>
<reference evidence="2" key="1">
    <citation type="journal article" date="2024" name="Proc. Natl. Acad. Sci. U.S.A.">
        <title>Extraordinary preservation of gene collinearity over three hundred million years revealed in homosporous lycophytes.</title>
        <authorList>
            <person name="Li C."/>
            <person name="Wickell D."/>
            <person name="Kuo L.Y."/>
            <person name="Chen X."/>
            <person name="Nie B."/>
            <person name="Liao X."/>
            <person name="Peng D."/>
            <person name="Ji J."/>
            <person name="Jenkins J."/>
            <person name="Williams M."/>
            <person name="Shu S."/>
            <person name="Plott C."/>
            <person name="Barry K."/>
            <person name="Rajasekar S."/>
            <person name="Grimwood J."/>
            <person name="Han X."/>
            <person name="Sun S."/>
            <person name="Hou Z."/>
            <person name="He W."/>
            <person name="Dai G."/>
            <person name="Sun C."/>
            <person name="Schmutz J."/>
            <person name="Leebens-Mack J.H."/>
            <person name="Li F.W."/>
            <person name="Wang L."/>
        </authorList>
    </citation>
    <scope>NUCLEOTIDE SEQUENCE [LARGE SCALE GENOMIC DNA]</scope>
    <source>
        <strain evidence="2">cv. PW_Plant_1</strain>
    </source>
</reference>
<sequence>MPELPEVEAARRAVEEHCSGRLIVRASIAEDPKVIEGVEPFSMQQTLVGKRIVAAHRKGKQLWLELDEKPWLCFQFGMAGAVHIKGIQVTKYVRSAVKEDEEWPSKFSKVFLELDNGLEMSFTDKRRFARVRLLDDPAASPPVSELGPDAFLELPREDHFYNIFTKKKMAIKALLLDQSIISGIGNWIADEVLYQARIHPEQSASSLSVEDCKRLLASISEVVKFAIEVDADCERFPREWIFHYRWGKKPGNVNGKKIEYITVGGRTSAYVPDLQKCSGGPLENANKSARKRSSKKNSVENDDPHDADNGPSMTRAKEAIPGTKARSRSASRRKVAKEEVLPSQVETEVSSEENMKYAQNRTTQQNTSEPTMQVAPAETNRRQKATKSPRRVPTKSAEATKVGSGSHANKNLSTRRKKLDQLDVSEITEYVIEDNLKTSKQRSRAIVSEAKKGEKAAVIAENDEIENKSRGKGSLSNRTKEGNRKRPRVKSESTKEADVSVKKKQNTIYLDEHVIGNYLLPLMGI</sequence>
<accession>A0ACC2B3N0</accession>
<keyword evidence="2" id="KW-1185">Reference proteome</keyword>
<dbReference type="Proteomes" id="UP001162992">
    <property type="component" value="Chromosome 17"/>
</dbReference>
<protein>
    <submittedName>
        <fullName evidence="1">Uncharacterized protein</fullName>
    </submittedName>
</protein>
<gene>
    <name evidence="1" type="ORF">O6H91_17G003400</name>
</gene>